<dbReference type="InterPro" id="IPR005881">
    <property type="entry name" value="Ser_O-AcTrfase"/>
</dbReference>
<dbReference type="AlphaFoldDB" id="A0A6A8AGL1"/>
<dbReference type="InterPro" id="IPR011004">
    <property type="entry name" value="Trimer_LpxA-like_sf"/>
</dbReference>
<evidence type="ECO:0000256" key="4">
    <source>
        <dbReference type="PIRNR" id="PIRNR000441"/>
    </source>
</evidence>
<evidence type="ECO:0000256" key="3">
    <source>
        <dbReference type="ARBA" id="ARBA00023315"/>
    </source>
</evidence>
<dbReference type="GO" id="GO:0005737">
    <property type="term" value="C:cytoplasm"/>
    <property type="evidence" value="ECO:0007669"/>
    <property type="project" value="InterPro"/>
</dbReference>
<gene>
    <name evidence="5" type="ORF">GAO09_23150</name>
</gene>
<dbReference type="PIRSF" id="PIRSF000441">
    <property type="entry name" value="CysE"/>
    <property type="match status" value="1"/>
</dbReference>
<organism evidence="5 6">
    <name type="scientific">Endobacterium cereale</name>
    <dbReference type="NCBI Taxonomy" id="2663029"/>
    <lineage>
        <taxon>Bacteria</taxon>
        <taxon>Pseudomonadati</taxon>
        <taxon>Pseudomonadota</taxon>
        <taxon>Alphaproteobacteria</taxon>
        <taxon>Hyphomicrobiales</taxon>
        <taxon>Rhizobiaceae</taxon>
        <taxon>Endobacterium</taxon>
    </lineage>
</organism>
<dbReference type="PANTHER" id="PTHR42811">
    <property type="entry name" value="SERINE ACETYLTRANSFERASE"/>
    <property type="match status" value="1"/>
</dbReference>
<dbReference type="RefSeq" id="WP_153358187.1">
    <property type="nucleotide sequence ID" value="NZ_JAYKOO010000004.1"/>
</dbReference>
<reference evidence="5 6" key="1">
    <citation type="submission" date="2019-11" db="EMBL/GenBank/DDBJ databases">
        <title>Genome analysis of Rhizobacterium cereale a novel genus and species isolated from maize roots in North Spain.</title>
        <authorList>
            <person name="Menendez E."/>
            <person name="Flores-Felix J.D."/>
            <person name="Ramirez-Bahena M.-H."/>
            <person name="Igual J.M."/>
            <person name="Garcia-Fraile P."/>
            <person name="Peix A."/>
            <person name="Velazquez E."/>
        </authorList>
    </citation>
    <scope>NUCLEOTIDE SEQUENCE [LARGE SCALE GENOMIC DNA]</scope>
    <source>
        <strain evidence="5 6">RZME27</strain>
    </source>
</reference>
<evidence type="ECO:0000313" key="5">
    <source>
        <dbReference type="EMBL" id="MQY48937.1"/>
    </source>
</evidence>
<dbReference type="SUPFAM" id="SSF51161">
    <property type="entry name" value="Trimeric LpxA-like enzymes"/>
    <property type="match status" value="1"/>
</dbReference>
<accession>A0A6A8AGL1</accession>
<sequence>MKFWDVVKADLHINAGHRSMKKMPFTFLFNPGFATVFLHRVATHFYKGRLKRLGIIVWRWNVTRSGCHINLGSHIAPGLFLPHPVGIVIGEGVEIGEGAAIYQTVTIGKTASPKYPVIGAGATLYPNAIVIGPITVGEKAIVGAGSVVVKDVPAHGIVAGNPAKLIRVGTGD</sequence>
<evidence type="ECO:0000313" key="6">
    <source>
        <dbReference type="Proteomes" id="UP000435138"/>
    </source>
</evidence>
<dbReference type="GO" id="GO:0006535">
    <property type="term" value="P:cysteine biosynthetic process from serine"/>
    <property type="evidence" value="ECO:0007669"/>
    <property type="project" value="InterPro"/>
</dbReference>
<evidence type="ECO:0000256" key="1">
    <source>
        <dbReference type="ARBA" id="ARBA00007274"/>
    </source>
</evidence>
<dbReference type="Pfam" id="PF00132">
    <property type="entry name" value="Hexapep"/>
    <property type="match status" value="1"/>
</dbReference>
<dbReference type="InterPro" id="IPR045304">
    <property type="entry name" value="LbH_SAT"/>
</dbReference>
<protein>
    <recommendedName>
        <fullName evidence="4">Serine acetyltransferase</fullName>
        <ecNumber evidence="4">2.3.1.30</ecNumber>
    </recommendedName>
</protein>
<comment type="caution">
    <text evidence="5">The sequence shown here is derived from an EMBL/GenBank/DDBJ whole genome shotgun (WGS) entry which is preliminary data.</text>
</comment>
<evidence type="ECO:0000256" key="2">
    <source>
        <dbReference type="ARBA" id="ARBA00022679"/>
    </source>
</evidence>
<keyword evidence="6" id="KW-1185">Reference proteome</keyword>
<keyword evidence="3 4" id="KW-0012">Acyltransferase</keyword>
<comment type="catalytic activity">
    <reaction evidence="4">
        <text>L-serine + acetyl-CoA = O-acetyl-L-serine + CoA</text>
        <dbReference type="Rhea" id="RHEA:24560"/>
        <dbReference type="ChEBI" id="CHEBI:33384"/>
        <dbReference type="ChEBI" id="CHEBI:57287"/>
        <dbReference type="ChEBI" id="CHEBI:57288"/>
        <dbReference type="ChEBI" id="CHEBI:58340"/>
        <dbReference type="EC" id="2.3.1.30"/>
    </reaction>
</comment>
<dbReference type="CDD" id="cd03354">
    <property type="entry name" value="LbH_SAT"/>
    <property type="match status" value="1"/>
</dbReference>
<dbReference type="Proteomes" id="UP000435138">
    <property type="component" value="Unassembled WGS sequence"/>
</dbReference>
<dbReference type="InterPro" id="IPR001451">
    <property type="entry name" value="Hexapep"/>
</dbReference>
<dbReference type="EMBL" id="WIXI01000049">
    <property type="protein sequence ID" value="MQY48937.1"/>
    <property type="molecule type" value="Genomic_DNA"/>
</dbReference>
<dbReference type="GO" id="GO:0009001">
    <property type="term" value="F:serine O-acetyltransferase activity"/>
    <property type="evidence" value="ECO:0007669"/>
    <property type="project" value="UniProtKB-EC"/>
</dbReference>
<keyword evidence="2 4" id="KW-0808">Transferase</keyword>
<name>A0A6A8AGL1_9HYPH</name>
<proteinExistence type="inferred from homology"/>
<comment type="similarity">
    <text evidence="1 4">Belongs to the transferase hexapeptide repeat family.</text>
</comment>
<dbReference type="Gene3D" id="2.160.10.10">
    <property type="entry name" value="Hexapeptide repeat proteins"/>
    <property type="match status" value="1"/>
</dbReference>
<dbReference type="EC" id="2.3.1.30" evidence="4"/>